<comment type="similarity">
    <text evidence="1">Belongs to the nitroreductase family.</text>
</comment>
<dbReference type="PANTHER" id="PTHR43673:SF10">
    <property type="entry name" value="NADH DEHYDROGENASE_NAD(P)H NITROREDUCTASE XCC3605-RELATED"/>
    <property type="match status" value="1"/>
</dbReference>
<reference evidence="4" key="2">
    <citation type="submission" date="2021-04" db="EMBL/GenBank/DDBJ databases">
        <authorList>
            <person name="Gilroy R."/>
        </authorList>
    </citation>
    <scope>NUCLEOTIDE SEQUENCE</scope>
    <source>
        <strain evidence="4">ChiBcec2-3848</strain>
    </source>
</reference>
<organism evidence="4 5">
    <name type="scientific">Candidatus Blautia merdavium</name>
    <dbReference type="NCBI Taxonomy" id="2838494"/>
    <lineage>
        <taxon>Bacteria</taxon>
        <taxon>Bacillati</taxon>
        <taxon>Bacillota</taxon>
        <taxon>Clostridia</taxon>
        <taxon>Lachnospirales</taxon>
        <taxon>Lachnospiraceae</taxon>
        <taxon>Blautia</taxon>
    </lineage>
</organism>
<dbReference type="Pfam" id="PF00881">
    <property type="entry name" value="Nitroreductase"/>
    <property type="match status" value="2"/>
</dbReference>
<reference evidence="4" key="1">
    <citation type="journal article" date="2021" name="PeerJ">
        <title>Extensive microbial diversity within the chicken gut microbiome revealed by metagenomics and culture.</title>
        <authorList>
            <person name="Gilroy R."/>
            <person name="Ravi A."/>
            <person name="Getino M."/>
            <person name="Pursley I."/>
            <person name="Horton D.L."/>
            <person name="Alikhan N.F."/>
            <person name="Baker D."/>
            <person name="Gharbi K."/>
            <person name="Hall N."/>
            <person name="Watson M."/>
            <person name="Adriaenssens E.M."/>
            <person name="Foster-Nyarko E."/>
            <person name="Jarju S."/>
            <person name="Secka A."/>
            <person name="Antonio M."/>
            <person name="Oren A."/>
            <person name="Chaudhuri R.R."/>
            <person name="La Ragione R."/>
            <person name="Hildebrand F."/>
            <person name="Pallen M.J."/>
        </authorList>
    </citation>
    <scope>NUCLEOTIDE SEQUENCE</scope>
    <source>
        <strain evidence="4">ChiBcec2-3848</strain>
    </source>
</reference>
<gene>
    <name evidence="4" type="ORF">H9753_00705</name>
</gene>
<dbReference type="Gene3D" id="2.20.180.10">
    <property type="entry name" value="putative fmn-dependent nitroreductase like domains"/>
    <property type="match status" value="1"/>
</dbReference>
<feature type="domain" description="Nitroreductase" evidence="3">
    <location>
        <begin position="95"/>
        <end position="148"/>
    </location>
</feature>
<protein>
    <submittedName>
        <fullName evidence="4">Nitroreductase family protein</fullName>
    </submittedName>
</protein>
<dbReference type="SUPFAM" id="SSF55469">
    <property type="entry name" value="FMN-dependent nitroreductase-like"/>
    <property type="match status" value="1"/>
</dbReference>
<evidence type="ECO:0000313" key="5">
    <source>
        <dbReference type="Proteomes" id="UP000823886"/>
    </source>
</evidence>
<dbReference type="Gene3D" id="3.40.109.10">
    <property type="entry name" value="NADH Oxidase"/>
    <property type="match status" value="1"/>
</dbReference>
<dbReference type="InterPro" id="IPR029479">
    <property type="entry name" value="Nitroreductase"/>
</dbReference>
<keyword evidence="2" id="KW-0560">Oxidoreductase</keyword>
<evidence type="ECO:0000256" key="2">
    <source>
        <dbReference type="ARBA" id="ARBA00023002"/>
    </source>
</evidence>
<evidence type="ECO:0000259" key="3">
    <source>
        <dbReference type="Pfam" id="PF00881"/>
    </source>
</evidence>
<dbReference type="GO" id="GO:0016491">
    <property type="term" value="F:oxidoreductase activity"/>
    <property type="evidence" value="ECO:0007669"/>
    <property type="project" value="UniProtKB-KW"/>
</dbReference>
<feature type="domain" description="Nitroreductase" evidence="3">
    <location>
        <begin position="7"/>
        <end position="59"/>
    </location>
</feature>
<dbReference type="AlphaFoldDB" id="A0A9D2T9W4"/>
<dbReference type="InterPro" id="IPR000415">
    <property type="entry name" value="Nitroreductase-like"/>
</dbReference>
<dbReference type="CDD" id="cd02062">
    <property type="entry name" value="Nitro_FMN_reductase"/>
    <property type="match status" value="1"/>
</dbReference>
<dbReference type="EMBL" id="DWVZ01000009">
    <property type="protein sequence ID" value="HJC62124.1"/>
    <property type="molecule type" value="Genomic_DNA"/>
</dbReference>
<evidence type="ECO:0000256" key="1">
    <source>
        <dbReference type="ARBA" id="ARBA00007118"/>
    </source>
</evidence>
<dbReference type="InterPro" id="IPR023312">
    <property type="entry name" value="Put_nitroreductase_C_bac"/>
</dbReference>
<proteinExistence type="inferred from homology"/>
<evidence type="ECO:0000313" key="4">
    <source>
        <dbReference type="EMBL" id="HJC62124.1"/>
    </source>
</evidence>
<name>A0A9D2T9W4_9FIRM</name>
<sequence>MIETLVKKNRSYRRFYEDREISRETLVELIDIGRNTPSAANLQPVRYKLVCDPETREKVFGCIGWAGYLKDWEGPQQGERPAAYIFLTTPEKTNAQCDEGIIGQTILLAACEMGMGGCFLGNLKRERLSEILSLPGDRKIDYCIALGYPKETVVLEEIPAGGAIEYYRDSRQVHHVPKIRTEDLILE</sequence>
<dbReference type="PANTHER" id="PTHR43673">
    <property type="entry name" value="NAD(P)H NITROREDUCTASE YDGI-RELATED"/>
    <property type="match status" value="1"/>
</dbReference>
<comment type="caution">
    <text evidence="4">The sequence shown here is derived from an EMBL/GenBank/DDBJ whole genome shotgun (WGS) entry which is preliminary data.</text>
</comment>
<dbReference type="Proteomes" id="UP000823886">
    <property type="component" value="Unassembled WGS sequence"/>
</dbReference>
<accession>A0A9D2T9W4</accession>